<dbReference type="CDD" id="cd00201">
    <property type="entry name" value="WW"/>
    <property type="match status" value="1"/>
</dbReference>
<dbReference type="GO" id="GO:0045087">
    <property type="term" value="P:innate immune response"/>
    <property type="evidence" value="ECO:0007669"/>
    <property type="project" value="UniProtKB-KW"/>
</dbReference>
<dbReference type="GO" id="GO:0016607">
    <property type="term" value="C:nuclear speck"/>
    <property type="evidence" value="ECO:0007669"/>
    <property type="project" value="UniProtKB-SubCell"/>
</dbReference>
<evidence type="ECO:0000256" key="13">
    <source>
        <dbReference type="ARBA" id="ARBA00042167"/>
    </source>
</evidence>
<dbReference type="KEGG" id="nve:5502738"/>
<dbReference type="InterPro" id="IPR036020">
    <property type="entry name" value="WW_dom_sf"/>
</dbReference>
<evidence type="ECO:0000256" key="5">
    <source>
        <dbReference type="ARBA" id="ARBA00022588"/>
    </source>
</evidence>
<evidence type="ECO:0000256" key="6">
    <source>
        <dbReference type="ARBA" id="ARBA00022664"/>
    </source>
</evidence>
<dbReference type="PhylomeDB" id="A7SWW0"/>
<dbReference type="PANTHER" id="PTHR21737">
    <property type="entry name" value="POLYGLUTAMINE BINDING PROTEIN 1/MARVEL MEMBRANE-ASSOCIATING DOMAIN CONTAINING 3"/>
    <property type="match status" value="1"/>
</dbReference>
<evidence type="ECO:0000256" key="7">
    <source>
        <dbReference type="ARBA" id="ARBA00022737"/>
    </source>
</evidence>
<feature type="region of interest" description="Disordered" evidence="15">
    <location>
        <begin position="14"/>
        <end position="38"/>
    </location>
</feature>
<keyword evidence="11" id="KW-0508">mRNA splicing</keyword>
<dbReference type="HOGENOM" id="CLU_043596_1_0_1"/>
<evidence type="ECO:0000313" key="17">
    <source>
        <dbReference type="EMBL" id="EDO31798.1"/>
    </source>
</evidence>
<feature type="region of interest" description="Disordered" evidence="15">
    <location>
        <begin position="125"/>
        <end position="242"/>
    </location>
</feature>
<keyword evidence="6" id="KW-0507">mRNA processing</keyword>
<evidence type="ECO:0000256" key="10">
    <source>
        <dbReference type="ARBA" id="ARBA00023163"/>
    </source>
</evidence>
<dbReference type="GO" id="GO:0000380">
    <property type="term" value="P:alternative mRNA splicing, via spliceosome"/>
    <property type="evidence" value="ECO:0000318"/>
    <property type="project" value="GO_Central"/>
</dbReference>
<keyword evidence="9" id="KW-0805">Transcription regulation</keyword>
<dbReference type="GO" id="GO:0043021">
    <property type="term" value="F:ribonucleoprotein complex binding"/>
    <property type="evidence" value="ECO:0000318"/>
    <property type="project" value="GO_Central"/>
</dbReference>
<accession>A7SWW0</accession>
<keyword evidence="5" id="KW-0399">Innate immunity</keyword>
<keyword evidence="8" id="KW-0391">Immunity</keyword>
<dbReference type="SUPFAM" id="SSF51045">
    <property type="entry name" value="WW domain"/>
    <property type="match status" value="1"/>
</dbReference>
<evidence type="ECO:0000256" key="9">
    <source>
        <dbReference type="ARBA" id="ARBA00023015"/>
    </source>
</evidence>
<evidence type="ECO:0000256" key="11">
    <source>
        <dbReference type="ARBA" id="ARBA00023187"/>
    </source>
</evidence>
<keyword evidence="10" id="KW-0804">Transcription</keyword>
<dbReference type="EMBL" id="DS469870">
    <property type="protein sequence ID" value="EDO31798.1"/>
    <property type="molecule type" value="Genomic_DNA"/>
</dbReference>
<evidence type="ECO:0000256" key="3">
    <source>
        <dbReference type="ARBA" id="ARBA00021117"/>
    </source>
</evidence>
<dbReference type="eggNOG" id="KOG3427">
    <property type="taxonomic scope" value="Eukaryota"/>
</dbReference>
<evidence type="ECO:0000256" key="15">
    <source>
        <dbReference type="SAM" id="MobiDB-lite"/>
    </source>
</evidence>
<evidence type="ECO:0000256" key="8">
    <source>
        <dbReference type="ARBA" id="ARBA00022859"/>
    </source>
</evidence>
<keyword evidence="18" id="KW-1185">Reference proteome</keyword>
<dbReference type="OMA" id="YDKPDRD"/>
<evidence type="ECO:0000256" key="14">
    <source>
        <dbReference type="ARBA" id="ARBA00046362"/>
    </source>
</evidence>
<reference evidence="17 18" key="1">
    <citation type="journal article" date="2007" name="Science">
        <title>Sea anemone genome reveals ancestral eumetazoan gene repertoire and genomic organization.</title>
        <authorList>
            <person name="Putnam N.H."/>
            <person name="Srivastava M."/>
            <person name="Hellsten U."/>
            <person name="Dirks B."/>
            <person name="Chapman J."/>
            <person name="Salamov A."/>
            <person name="Terry A."/>
            <person name="Shapiro H."/>
            <person name="Lindquist E."/>
            <person name="Kapitonov V.V."/>
            <person name="Jurka J."/>
            <person name="Genikhovich G."/>
            <person name="Grigoriev I.V."/>
            <person name="Lucas S.M."/>
            <person name="Steele R.E."/>
            <person name="Finnerty J.R."/>
            <person name="Technau U."/>
            <person name="Martindale M.Q."/>
            <person name="Rokhsar D.S."/>
        </authorList>
    </citation>
    <scope>NUCLEOTIDE SEQUENCE [LARGE SCALE GENOMIC DNA]</scope>
    <source>
        <strain evidence="18">CH2 X CH6</strain>
    </source>
</reference>
<dbReference type="GO" id="GO:0005737">
    <property type="term" value="C:cytoplasm"/>
    <property type="evidence" value="ECO:0000318"/>
    <property type="project" value="GO_Central"/>
</dbReference>
<evidence type="ECO:0000259" key="16">
    <source>
        <dbReference type="PROSITE" id="PS50020"/>
    </source>
</evidence>
<name>A7SWW0_NEMVE</name>
<dbReference type="Gene3D" id="2.20.70.10">
    <property type="match status" value="1"/>
</dbReference>
<comment type="subunit">
    <text evidence="14">Interacts with POU3F2/Brn-2, ATXN1, TXNL4A, HTT and AR. Interaction with ATXN1 correlates positively with the length of the polyglutamine tract. Interacts with RNA polymerase II large subunit in a phosphorylation-dependent manner. Forms a ternary complex with ATXN1 mutant and phosphorylated RNA polymerase II. Interacts (via C-terminus) with TXNL4A and CD2BP2. Interacts (via WW domain) with ATN1 and SF3B1, and may interact with additional splice factors. Interacts (via WW domain) with WBP11; Leading to reduce interaction between PQBP1 and TXNL4A. Interacts with CAPRIN1. Interacts with DDX1. Interacts with SFPQ. Interacts with KHSRP.</text>
</comment>
<comment type="subcellular location">
    <subcellularLocation>
        <location evidence="2">Cytoplasmic granule</location>
    </subcellularLocation>
    <subcellularLocation>
        <location evidence="1">Nucleus speckle</location>
    </subcellularLocation>
</comment>
<dbReference type="AlphaFoldDB" id="A7SWW0"/>
<dbReference type="PANTHER" id="PTHR21737:SF3">
    <property type="entry name" value="POLYGLUTAMINE-BINDING PROTEIN 1"/>
    <property type="match status" value="1"/>
</dbReference>
<organism evidence="17 18">
    <name type="scientific">Nematostella vectensis</name>
    <name type="common">Starlet sea anemone</name>
    <dbReference type="NCBI Taxonomy" id="45351"/>
    <lineage>
        <taxon>Eukaryota</taxon>
        <taxon>Metazoa</taxon>
        <taxon>Cnidaria</taxon>
        <taxon>Anthozoa</taxon>
        <taxon>Hexacorallia</taxon>
        <taxon>Actiniaria</taxon>
        <taxon>Edwardsiidae</taxon>
        <taxon>Nematostella</taxon>
    </lineage>
</organism>
<dbReference type="Pfam" id="PF00397">
    <property type="entry name" value="WW"/>
    <property type="match status" value="1"/>
</dbReference>
<feature type="compositionally biased region" description="Basic and acidic residues" evidence="15">
    <location>
        <begin position="159"/>
        <end position="185"/>
    </location>
</feature>
<dbReference type="InterPro" id="IPR001202">
    <property type="entry name" value="WW_dom"/>
</dbReference>
<dbReference type="GO" id="GO:0016604">
    <property type="term" value="C:nuclear body"/>
    <property type="evidence" value="ECO:0000318"/>
    <property type="project" value="GO_Central"/>
</dbReference>
<keyword evidence="12" id="KW-0539">Nucleus</keyword>
<evidence type="ECO:0000256" key="4">
    <source>
        <dbReference type="ARBA" id="ARBA00022553"/>
    </source>
</evidence>
<keyword evidence="4" id="KW-0597">Phosphoprotein</keyword>
<dbReference type="Gene3D" id="3.40.30.10">
    <property type="entry name" value="Glutaredoxin"/>
    <property type="match status" value="1"/>
</dbReference>
<evidence type="ECO:0000313" key="18">
    <source>
        <dbReference type="Proteomes" id="UP000001593"/>
    </source>
</evidence>
<feature type="domain" description="WW" evidence="16">
    <location>
        <begin position="74"/>
        <end position="108"/>
    </location>
</feature>
<evidence type="ECO:0000256" key="2">
    <source>
        <dbReference type="ARBA" id="ARBA00004463"/>
    </source>
</evidence>
<dbReference type="Proteomes" id="UP000001593">
    <property type="component" value="Unassembled WGS sequence"/>
</dbReference>
<dbReference type="InParanoid" id="A7SWW0"/>
<gene>
    <name evidence="17" type="ORF">NEMVEDRAFT_v1g218753</name>
</gene>
<proteinExistence type="predicted"/>
<feature type="non-terminal residue" evidence="17">
    <location>
        <position position="242"/>
    </location>
</feature>
<keyword evidence="7" id="KW-0677">Repeat</keyword>
<evidence type="ECO:0000256" key="12">
    <source>
        <dbReference type="ARBA" id="ARBA00023242"/>
    </source>
</evidence>
<sequence>MPLPAALQARLMKRGIVPKGESSKEEKTDSSGQCKGCPNTTNPYHECSEYCHKRYGRGAVDHTQAPHIKDYSHVPLPPNWYFIPDPAGGRHYYWNTSTNQVSWLHPMDPAAEITLPASVLNKTNNDIAPNREIPTPLSSQDSGGLSIGRHPSLMKGSQKRQEAAVKRKLSDREQKLESKRGKSDAVDPMDPSSYSDAPRGDWSSGLHQKGDAKTGVDVTANGPLFQQRPYPSPGAILRANKQ</sequence>
<dbReference type="PROSITE" id="PS50020">
    <property type="entry name" value="WW_DOMAIN_2"/>
    <property type="match status" value="1"/>
</dbReference>
<evidence type="ECO:0000256" key="1">
    <source>
        <dbReference type="ARBA" id="ARBA00004324"/>
    </source>
</evidence>
<dbReference type="STRING" id="45351.A7SWW0"/>
<protein>
    <recommendedName>
        <fullName evidence="3">Polyglutamine-binding protein 1</fullName>
    </recommendedName>
    <alternativeName>
        <fullName evidence="13">Polyglutamine tract-binding protein 1</fullName>
    </alternativeName>
</protein>